<reference evidence="2" key="1">
    <citation type="submission" date="2021-05" db="EMBL/GenBank/DDBJ databases">
        <authorList>
            <person name="Alioto T."/>
            <person name="Alioto T."/>
            <person name="Gomez Garrido J."/>
        </authorList>
    </citation>
    <scope>NUCLEOTIDE SEQUENCE</scope>
</reference>
<feature type="compositionally biased region" description="Basic residues" evidence="1">
    <location>
        <begin position="98"/>
        <end position="109"/>
    </location>
</feature>
<feature type="region of interest" description="Disordered" evidence="1">
    <location>
        <begin position="84"/>
        <end position="124"/>
    </location>
</feature>
<evidence type="ECO:0000313" key="2">
    <source>
        <dbReference type="EMBL" id="CAG6476382.1"/>
    </source>
</evidence>
<evidence type="ECO:0000256" key="1">
    <source>
        <dbReference type="SAM" id="MobiDB-lite"/>
    </source>
</evidence>
<accession>A0A8D8FKR8</accession>
<organism evidence="2">
    <name type="scientific">Culex pipiens</name>
    <name type="common">House mosquito</name>
    <dbReference type="NCBI Taxonomy" id="7175"/>
    <lineage>
        <taxon>Eukaryota</taxon>
        <taxon>Metazoa</taxon>
        <taxon>Ecdysozoa</taxon>
        <taxon>Arthropoda</taxon>
        <taxon>Hexapoda</taxon>
        <taxon>Insecta</taxon>
        <taxon>Pterygota</taxon>
        <taxon>Neoptera</taxon>
        <taxon>Endopterygota</taxon>
        <taxon>Diptera</taxon>
        <taxon>Nematocera</taxon>
        <taxon>Culicoidea</taxon>
        <taxon>Culicidae</taxon>
        <taxon>Culicinae</taxon>
        <taxon>Culicini</taxon>
        <taxon>Culex</taxon>
        <taxon>Culex</taxon>
    </lineage>
</organism>
<proteinExistence type="predicted"/>
<name>A0A8D8FKR8_CULPI</name>
<dbReference type="AlphaFoldDB" id="A0A8D8FKR8"/>
<protein>
    <submittedName>
        <fullName evidence="2">(northern house mosquito) hypothetical protein</fullName>
    </submittedName>
</protein>
<dbReference type="EMBL" id="HBUE01078302">
    <property type="protein sequence ID" value="CAG6476382.1"/>
    <property type="molecule type" value="Transcribed_RNA"/>
</dbReference>
<sequence length="124" mass="14472">MSHGYFRPITVGWTSCSRTGSRASHRICSIWQLRQPKTQKETTSTHTVNPIFHPSRRRRRRNAFQFWSTTIFLLPAVSRFERGDDVPVEFPSSATRSRNARRQRRRRFHPGSNTDCTRDSGPPT</sequence>